<name>A0ABN9T2T0_9DINO</name>
<proteinExistence type="predicted"/>
<evidence type="ECO:0000256" key="1">
    <source>
        <dbReference type="SAM" id="Coils"/>
    </source>
</evidence>
<accession>A0ABN9T2T0</accession>
<dbReference type="Gene3D" id="1.10.287.1490">
    <property type="match status" value="1"/>
</dbReference>
<sequence>MDGDVVRGPKQPFLNCLKCGITSNWACQLRCRCGVKAPKAVLKRAQGFANGDGGRGSGSKREARLEKQFADFTGNFEQLMAPARAPAQQGGGAGGAAGALADTRARTPLRTEAAQLEQTISACNGESAAAAKKSLEEQLKEVRANIEGRKPDLTQHSNVGHRLKRCKHHLSKISEDIVACGKRLEQAQKEKQDLETNRAAAGKEIAELQRQLVASLPLGGLRRSSARKRRFLGLGLLIVAMVMPRKGQVSTSLFPWMVSSIACLSTKMRRTVSVRITMATSVRSWRPFGATAKRPKTSLR</sequence>
<protein>
    <submittedName>
        <fullName evidence="2">Uncharacterized protein</fullName>
    </submittedName>
</protein>
<gene>
    <name evidence="2" type="ORF">PCOR1329_LOCUS34946</name>
</gene>
<reference evidence="2" key="1">
    <citation type="submission" date="2023-10" db="EMBL/GenBank/DDBJ databases">
        <authorList>
            <person name="Chen Y."/>
            <person name="Shah S."/>
            <person name="Dougan E. K."/>
            <person name="Thang M."/>
            <person name="Chan C."/>
        </authorList>
    </citation>
    <scope>NUCLEOTIDE SEQUENCE [LARGE SCALE GENOMIC DNA]</scope>
</reference>
<keyword evidence="3" id="KW-1185">Reference proteome</keyword>
<feature type="coiled-coil region" evidence="1">
    <location>
        <begin position="177"/>
        <end position="211"/>
    </location>
</feature>
<organism evidence="2 3">
    <name type="scientific">Prorocentrum cordatum</name>
    <dbReference type="NCBI Taxonomy" id="2364126"/>
    <lineage>
        <taxon>Eukaryota</taxon>
        <taxon>Sar</taxon>
        <taxon>Alveolata</taxon>
        <taxon>Dinophyceae</taxon>
        <taxon>Prorocentrales</taxon>
        <taxon>Prorocentraceae</taxon>
        <taxon>Prorocentrum</taxon>
    </lineage>
</organism>
<dbReference type="Proteomes" id="UP001189429">
    <property type="component" value="Unassembled WGS sequence"/>
</dbReference>
<evidence type="ECO:0000313" key="2">
    <source>
        <dbReference type="EMBL" id="CAK0839213.1"/>
    </source>
</evidence>
<dbReference type="EMBL" id="CAUYUJ010014278">
    <property type="protein sequence ID" value="CAK0839213.1"/>
    <property type="molecule type" value="Genomic_DNA"/>
</dbReference>
<keyword evidence="1" id="KW-0175">Coiled coil</keyword>
<comment type="caution">
    <text evidence="2">The sequence shown here is derived from an EMBL/GenBank/DDBJ whole genome shotgun (WGS) entry which is preliminary data.</text>
</comment>
<evidence type="ECO:0000313" key="3">
    <source>
        <dbReference type="Proteomes" id="UP001189429"/>
    </source>
</evidence>